<keyword evidence="1" id="KW-0805">Transcription regulation</keyword>
<dbReference type="PANTHER" id="PTHR31719:SF127">
    <property type="entry name" value="NAC TRANSCRIPTION FACTOR 29"/>
    <property type="match status" value="1"/>
</dbReference>
<proteinExistence type="predicted"/>
<keyword evidence="2" id="KW-0238">DNA-binding</keyword>
<comment type="caution">
    <text evidence="6">The sequence shown here is derived from an EMBL/GenBank/DDBJ whole genome shotgun (WGS) entry which is preliminary data.</text>
</comment>
<dbReference type="AlphaFoldDB" id="A0A314ZQI3"/>
<evidence type="ECO:0000313" key="6">
    <source>
        <dbReference type="EMBL" id="PQQ19528.1"/>
    </source>
</evidence>
<dbReference type="PANTHER" id="PTHR31719">
    <property type="entry name" value="NAC TRANSCRIPTION FACTOR 56"/>
    <property type="match status" value="1"/>
</dbReference>
<keyword evidence="7" id="KW-1185">Reference proteome</keyword>
<dbReference type="Proteomes" id="UP000250321">
    <property type="component" value="Unassembled WGS sequence"/>
</dbReference>
<keyword evidence="4" id="KW-0539">Nucleus</keyword>
<name>A0A314ZQI3_PRUYE</name>
<dbReference type="InterPro" id="IPR003441">
    <property type="entry name" value="NAC-dom"/>
</dbReference>
<feature type="domain" description="NAC" evidence="5">
    <location>
        <begin position="9"/>
        <end position="147"/>
    </location>
</feature>
<dbReference type="OrthoDB" id="1921961at2759"/>
<protein>
    <submittedName>
        <fullName evidence="6">NAC transcription factor 29</fullName>
    </submittedName>
</protein>
<dbReference type="SUPFAM" id="SSF101941">
    <property type="entry name" value="NAC domain"/>
    <property type="match status" value="1"/>
</dbReference>
<gene>
    <name evidence="6" type="ORF">Pyn_07344</name>
</gene>
<organism evidence="6 7">
    <name type="scientific">Prunus yedoensis var. nudiflora</name>
    <dbReference type="NCBI Taxonomy" id="2094558"/>
    <lineage>
        <taxon>Eukaryota</taxon>
        <taxon>Viridiplantae</taxon>
        <taxon>Streptophyta</taxon>
        <taxon>Embryophyta</taxon>
        <taxon>Tracheophyta</taxon>
        <taxon>Spermatophyta</taxon>
        <taxon>Magnoliopsida</taxon>
        <taxon>eudicotyledons</taxon>
        <taxon>Gunneridae</taxon>
        <taxon>Pentapetalae</taxon>
        <taxon>rosids</taxon>
        <taxon>fabids</taxon>
        <taxon>Rosales</taxon>
        <taxon>Rosaceae</taxon>
        <taxon>Amygdaloideae</taxon>
        <taxon>Amygdaleae</taxon>
        <taxon>Prunus</taxon>
    </lineage>
</organism>
<evidence type="ECO:0000256" key="3">
    <source>
        <dbReference type="ARBA" id="ARBA00023163"/>
    </source>
</evidence>
<sequence length="259" mass="29978">MEAKHSSELPPGFRFHPTDEELIMFYLKNQATSRPCPVSIIPEVDLYKFDPWQLPEKAEFGENEWYFFTPRDRKYPNGVRPNRATVSGQATKGVKSDWIMHEYRLSDSRKQANKQLGSMRLDDWVLCRIYKKRHLGKAYLDQKVEEEDPITDPKIEITAANNHEEQMMLKFPRTCSITSLLEMDYLAPISQLLSENSTYDFQNNLASAGNAGHAQMFQFGEMPYQSTTDSAKFQVPQSCPSNQPWFANPVYNFNGLDRN</sequence>
<dbReference type="GO" id="GO:0006355">
    <property type="term" value="P:regulation of DNA-templated transcription"/>
    <property type="evidence" value="ECO:0007669"/>
    <property type="project" value="InterPro"/>
</dbReference>
<keyword evidence="3" id="KW-0804">Transcription</keyword>
<evidence type="ECO:0000256" key="1">
    <source>
        <dbReference type="ARBA" id="ARBA00023015"/>
    </source>
</evidence>
<dbReference type="Pfam" id="PF02365">
    <property type="entry name" value="NAM"/>
    <property type="match status" value="1"/>
</dbReference>
<evidence type="ECO:0000313" key="7">
    <source>
        <dbReference type="Proteomes" id="UP000250321"/>
    </source>
</evidence>
<dbReference type="Gene3D" id="2.170.150.80">
    <property type="entry name" value="NAC domain"/>
    <property type="match status" value="2"/>
</dbReference>
<dbReference type="GO" id="GO:0003677">
    <property type="term" value="F:DNA binding"/>
    <property type="evidence" value="ECO:0007669"/>
    <property type="project" value="UniProtKB-KW"/>
</dbReference>
<evidence type="ECO:0000259" key="5">
    <source>
        <dbReference type="PROSITE" id="PS51005"/>
    </source>
</evidence>
<dbReference type="PROSITE" id="PS51005">
    <property type="entry name" value="NAC"/>
    <property type="match status" value="1"/>
</dbReference>
<evidence type="ECO:0000256" key="2">
    <source>
        <dbReference type="ARBA" id="ARBA00023125"/>
    </source>
</evidence>
<evidence type="ECO:0000256" key="4">
    <source>
        <dbReference type="ARBA" id="ARBA00023242"/>
    </source>
</evidence>
<reference evidence="6 7" key="1">
    <citation type="submission" date="2018-02" db="EMBL/GenBank/DDBJ databases">
        <title>Draft genome of wild Prunus yedoensis var. nudiflora.</title>
        <authorList>
            <person name="Baek S."/>
            <person name="Kim J.-H."/>
            <person name="Choi K."/>
            <person name="Kim G.-B."/>
            <person name="Cho A."/>
            <person name="Jang H."/>
            <person name="Shin C.-H."/>
            <person name="Yu H.-J."/>
            <person name="Mun J.-H."/>
        </authorList>
    </citation>
    <scope>NUCLEOTIDE SEQUENCE [LARGE SCALE GENOMIC DNA]</scope>
    <source>
        <strain evidence="7">cv. Jeju island</strain>
        <tissue evidence="6">Leaf</tissue>
    </source>
</reference>
<dbReference type="EMBL" id="PJQY01000062">
    <property type="protein sequence ID" value="PQQ19528.1"/>
    <property type="molecule type" value="Genomic_DNA"/>
</dbReference>
<accession>A0A314ZQI3</accession>
<dbReference type="STRING" id="2094558.A0A314ZQI3"/>
<dbReference type="InterPro" id="IPR036093">
    <property type="entry name" value="NAC_dom_sf"/>
</dbReference>